<dbReference type="Pfam" id="PF07676">
    <property type="entry name" value="PD40"/>
    <property type="match status" value="1"/>
</dbReference>
<dbReference type="InterPro" id="IPR029058">
    <property type="entry name" value="AB_hydrolase_fold"/>
</dbReference>
<dbReference type="KEGG" id="elut:CKA38_07885"/>
<evidence type="ECO:0000256" key="1">
    <source>
        <dbReference type="ARBA" id="ARBA00022801"/>
    </source>
</evidence>
<evidence type="ECO:0000313" key="4">
    <source>
        <dbReference type="EMBL" id="AWI09170.1"/>
    </source>
</evidence>
<dbReference type="OrthoDB" id="108903at2"/>
<dbReference type="InterPro" id="IPR011659">
    <property type="entry name" value="WD40"/>
</dbReference>
<dbReference type="PANTHER" id="PTHR42776">
    <property type="entry name" value="SERINE PEPTIDASE S9 FAMILY MEMBER"/>
    <property type="match status" value="1"/>
</dbReference>
<dbReference type="InterPro" id="IPR011042">
    <property type="entry name" value="6-blade_b-propeller_TolB-like"/>
</dbReference>
<keyword evidence="5" id="KW-1185">Reference proteome</keyword>
<dbReference type="SUPFAM" id="SSF82171">
    <property type="entry name" value="DPP6 N-terminal domain-like"/>
    <property type="match status" value="1"/>
</dbReference>
<dbReference type="Gene3D" id="2.120.10.30">
    <property type="entry name" value="TolB, C-terminal domain"/>
    <property type="match status" value="1"/>
</dbReference>
<feature type="domain" description="Peptidase S9 prolyl oligopeptidase catalytic" evidence="3">
    <location>
        <begin position="440"/>
        <end position="646"/>
    </location>
</feature>
<gene>
    <name evidence="4" type="ORF">CKA38_07885</name>
</gene>
<organism evidence="4 5">
    <name type="scientific">Ereboglobus luteus</name>
    <dbReference type="NCBI Taxonomy" id="1796921"/>
    <lineage>
        <taxon>Bacteria</taxon>
        <taxon>Pseudomonadati</taxon>
        <taxon>Verrucomicrobiota</taxon>
        <taxon>Opitutia</taxon>
        <taxon>Opitutales</taxon>
        <taxon>Opitutaceae</taxon>
        <taxon>Ereboglobus</taxon>
    </lineage>
</organism>
<dbReference type="InterPro" id="IPR001375">
    <property type="entry name" value="Peptidase_S9_cat"/>
</dbReference>
<protein>
    <submittedName>
        <fullName evidence="4">Peptidase S9, prolyl oligopeptidase</fullName>
    </submittedName>
</protein>
<dbReference type="SUPFAM" id="SSF53474">
    <property type="entry name" value="alpha/beta-Hydrolases"/>
    <property type="match status" value="1"/>
</dbReference>
<dbReference type="Gene3D" id="3.40.50.1820">
    <property type="entry name" value="alpha/beta hydrolase"/>
    <property type="match status" value="1"/>
</dbReference>
<name>A0A2U8E2Z0_9BACT</name>
<dbReference type="Pfam" id="PF00326">
    <property type="entry name" value="Peptidase_S9"/>
    <property type="match status" value="1"/>
</dbReference>
<keyword evidence="2" id="KW-0645">Protease</keyword>
<evidence type="ECO:0000256" key="2">
    <source>
        <dbReference type="ARBA" id="ARBA00022825"/>
    </source>
</evidence>
<keyword evidence="2" id="KW-0720">Serine protease</keyword>
<dbReference type="GO" id="GO:0004252">
    <property type="term" value="F:serine-type endopeptidase activity"/>
    <property type="evidence" value="ECO:0007669"/>
    <property type="project" value="TreeGrafter"/>
</dbReference>
<evidence type="ECO:0000259" key="3">
    <source>
        <dbReference type="Pfam" id="PF00326"/>
    </source>
</evidence>
<reference evidence="4 5" key="1">
    <citation type="journal article" date="2018" name="Syst. Appl. Microbiol.">
        <title>Ereboglobus luteus gen. nov. sp. nov. from cockroach guts, and new insights into the oxygen relationship of the genera Opitutus and Didymococcus (Verrucomicrobia: Opitutaceae).</title>
        <authorList>
            <person name="Tegtmeier D."/>
            <person name="Belitz A."/>
            <person name="Radek R."/>
            <person name="Heimerl T."/>
            <person name="Brune A."/>
        </authorList>
    </citation>
    <scope>NUCLEOTIDE SEQUENCE [LARGE SCALE GENOMIC DNA]</scope>
    <source>
        <strain evidence="4 5">Ho45</strain>
    </source>
</reference>
<accession>A0A2U8E2Z0</accession>
<dbReference type="EMBL" id="CP023004">
    <property type="protein sequence ID" value="AWI09170.1"/>
    <property type="molecule type" value="Genomic_DNA"/>
</dbReference>
<dbReference type="RefSeq" id="WP_108824982.1">
    <property type="nucleotide sequence ID" value="NZ_CP023004.1"/>
</dbReference>
<dbReference type="Gene3D" id="2.130.10.120">
    <property type="entry name" value="Prolyl oligopeptidase, N-terminal domain"/>
    <property type="match status" value="1"/>
</dbReference>
<evidence type="ECO:0000313" key="5">
    <source>
        <dbReference type="Proteomes" id="UP000244896"/>
    </source>
</evidence>
<dbReference type="GO" id="GO:0006508">
    <property type="term" value="P:proteolysis"/>
    <property type="evidence" value="ECO:0007669"/>
    <property type="project" value="InterPro"/>
</dbReference>
<dbReference type="AlphaFoldDB" id="A0A2U8E2Z0"/>
<proteinExistence type="predicted"/>
<dbReference type="PANTHER" id="PTHR42776:SF27">
    <property type="entry name" value="DIPEPTIDYL PEPTIDASE FAMILY MEMBER 6"/>
    <property type="match status" value="1"/>
</dbReference>
<keyword evidence="1" id="KW-0378">Hydrolase</keyword>
<dbReference type="Proteomes" id="UP000244896">
    <property type="component" value="Chromosome"/>
</dbReference>
<sequence>MKKPFFAVVLALVLLPVFAGLPLAARVPANLVADGIPAIPSELRGDISRYLEFRSAVFKGWHPVRRELLVTTRFAESAQLHLVRNPLGQRKQLTFLSEPVAGASYHPKTGDYILFSQDRGGGEFYQLYRYDSDGRVTLLTDGKSRNSGGIWSHRGDRIAYTSTRRNGADNDIYIMNPADPARTDRMLVQMKGGGWRAGGWSFDDKRLLVREYVSINESRYYVVDVASGKMELVTPAGEGVARASWAGAQFARDGKSIIVVTDTGSEFLTLVRYDLATRAITPLTRGLRWDVEGFDQSPDGKRLAYSVNEAGVSTLHFIDLETGRELPAPRIPAGVIGSMEWHANGVDFAFTLTSARSPADTYSINLATGALERWTESETGGLDAGAFVEPQLISFKSFDGLEISAFLYLPDSKKFPGPRPVLINIHGGPESQFRPRFLAQNNYYLNELGIAIVYPNVRGSSGYGKTFVSLDNGYKRADSVKDIGALLDALKADSRLDAGRMAVTGGSYGGFMSLSTMIHYGDRMRCGIDVVGISNFLTFLKNTQDYRRDLRRAEYGDERDPRMHAFLEQVSPTTSISKIKKPMLIVQGKNDPRVPASEAEQVLAALRAQGNQVWYLMANDEGHGFKKKANIDYQFLTTILFLRENLLGQ</sequence>